<dbReference type="InterPro" id="IPR008869">
    <property type="entry name" value="MlaC/ttg2D"/>
</dbReference>
<evidence type="ECO:0000313" key="1">
    <source>
        <dbReference type="EMBL" id="BBD77585.1"/>
    </source>
</evidence>
<dbReference type="PANTHER" id="PTHR36573">
    <property type="entry name" value="INTERMEMBRANE PHOSPHOLIPID TRANSPORT SYSTEM BINDING PROTEIN MLAC"/>
    <property type="match status" value="1"/>
</dbReference>
<accession>A0A2Z6DZB9</accession>
<protein>
    <recommendedName>
        <fullName evidence="3">Toluene tolerance protein</fullName>
    </recommendedName>
</protein>
<gene>
    <name evidence="1" type="ORF">HPTL_1321</name>
</gene>
<dbReference type="KEGG" id="htl:HPTL_1321"/>
<dbReference type="AlphaFoldDB" id="A0A2Z6DZB9"/>
<dbReference type="Gene3D" id="1.10.10.640">
    <property type="entry name" value="phospholipid-binding protein"/>
    <property type="match status" value="1"/>
</dbReference>
<reference evidence="1 2" key="1">
    <citation type="submission" date="2018-04" db="EMBL/GenBank/DDBJ databases">
        <title>Complete genome sequence of Hydrogenophilus thermoluteolus TH-1.</title>
        <authorList>
            <person name="Arai H."/>
        </authorList>
    </citation>
    <scope>NUCLEOTIDE SEQUENCE [LARGE SCALE GENOMIC DNA]</scope>
    <source>
        <strain evidence="1 2">TH-1</strain>
    </source>
</reference>
<dbReference type="PANTHER" id="PTHR36573:SF1">
    <property type="entry name" value="INTERMEMBRANE PHOSPHOLIPID TRANSPORT SYSTEM BINDING PROTEIN MLAC"/>
    <property type="match status" value="1"/>
</dbReference>
<dbReference type="Pfam" id="PF05494">
    <property type="entry name" value="MlaC"/>
    <property type="match status" value="1"/>
</dbReference>
<proteinExistence type="predicted"/>
<sequence length="224" mass="24541">MVRRRAFLTGILGVTVLAIAPGSRVYAATPKTEEDPVALVQRLSDSVLAYLKAHPVTDEPSREALVAFVEENILPYFDMPRMTALAVGPAWRQATPQQRAQLTDEFKKLLLRTYSNAAKAYKDETLEFLPQRRGANDPIVRVAARIVRAGSEPIEVQYVLQNSGDGWRIFDVVIAGVSLVTNYRGSFTAEINRGGIDGLIRVLAEKNAKGETDPVPEPGKGTHG</sequence>
<name>A0A2Z6DZB9_HYDTE</name>
<organism evidence="1 2">
    <name type="scientific">Hydrogenophilus thermoluteolus</name>
    <name type="common">Pseudomonas hydrogenothermophila</name>
    <dbReference type="NCBI Taxonomy" id="297"/>
    <lineage>
        <taxon>Bacteria</taxon>
        <taxon>Pseudomonadati</taxon>
        <taxon>Pseudomonadota</taxon>
        <taxon>Hydrogenophilia</taxon>
        <taxon>Hydrogenophilales</taxon>
        <taxon>Hydrogenophilaceae</taxon>
        <taxon>Hydrogenophilus</taxon>
    </lineage>
</organism>
<dbReference type="Proteomes" id="UP000262004">
    <property type="component" value="Chromosome"/>
</dbReference>
<dbReference type="PIRSF" id="PIRSF004649">
    <property type="entry name" value="MlaC"/>
    <property type="match status" value="1"/>
</dbReference>
<dbReference type="RefSeq" id="WP_170141294.1">
    <property type="nucleotide sequence ID" value="NZ_AP018558.1"/>
</dbReference>
<keyword evidence="2" id="KW-1185">Reference proteome</keyword>
<evidence type="ECO:0008006" key="3">
    <source>
        <dbReference type="Google" id="ProtNLM"/>
    </source>
</evidence>
<dbReference type="EMBL" id="AP018558">
    <property type="protein sequence ID" value="BBD77585.1"/>
    <property type="molecule type" value="Genomic_DNA"/>
</dbReference>
<dbReference type="Gene3D" id="3.10.450.50">
    <property type="match status" value="1"/>
</dbReference>
<evidence type="ECO:0000313" key="2">
    <source>
        <dbReference type="Proteomes" id="UP000262004"/>
    </source>
</evidence>